<dbReference type="Proteomes" id="UP001152795">
    <property type="component" value="Unassembled WGS sequence"/>
</dbReference>
<evidence type="ECO:0000313" key="3">
    <source>
        <dbReference type="Proteomes" id="UP001152795"/>
    </source>
</evidence>
<name>A0A7D9ECC5_PARCT</name>
<gene>
    <name evidence="2" type="ORF">PACLA_8A008854</name>
</gene>
<keyword evidence="3" id="KW-1185">Reference proteome</keyword>
<feature type="region of interest" description="Disordered" evidence="1">
    <location>
        <begin position="24"/>
        <end position="44"/>
    </location>
</feature>
<proteinExistence type="predicted"/>
<dbReference type="OrthoDB" id="6150711at2759"/>
<organism evidence="2 3">
    <name type="scientific">Paramuricea clavata</name>
    <name type="common">Red gorgonian</name>
    <name type="synonym">Violescent sea-whip</name>
    <dbReference type="NCBI Taxonomy" id="317549"/>
    <lineage>
        <taxon>Eukaryota</taxon>
        <taxon>Metazoa</taxon>
        <taxon>Cnidaria</taxon>
        <taxon>Anthozoa</taxon>
        <taxon>Octocorallia</taxon>
        <taxon>Malacalcyonacea</taxon>
        <taxon>Plexauridae</taxon>
        <taxon>Paramuricea</taxon>
    </lineage>
</organism>
<dbReference type="AlphaFoldDB" id="A0A7D9ECC5"/>
<evidence type="ECO:0000313" key="2">
    <source>
        <dbReference type="EMBL" id="CAB4006316.1"/>
    </source>
</evidence>
<feature type="compositionally biased region" description="Low complexity" evidence="1">
    <location>
        <begin position="33"/>
        <end position="44"/>
    </location>
</feature>
<sequence>MAEKTHSEFASHLLQMCEEMRVRQNNQQCSTPSSQSQGQGHVVQSTPSRLVRRSLLHEDIHLFPILADESEIDKNDSFIARTLLAAIDHNSHLFRQAALNRDGKKKYNKVYSKRSKNWRVTAVLEEKTYDFWLAITSGILQRKIDDKDSILKKVELSAEHPKNICHSIAMQPVPATQEIVDRALSRFAKPT</sequence>
<evidence type="ECO:0000256" key="1">
    <source>
        <dbReference type="SAM" id="MobiDB-lite"/>
    </source>
</evidence>
<reference evidence="2" key="1">
    <citation type="submission" date="2020-04" db="EMBL/GenBank/DDBJ databases">
        <authorList>
            <person name="Alioto T."/>
            <person name="Alioto T."/>
            <person name="Gomez Garrido J."/>
        </authorList>
    </citation>
    <scope>NUCLEOTIDE SEQUENCE</scope>
    <source>
        <strain evidence="2">A484AB</strain>
    </source>
</reference>
<accession>A0A7D9ECC5</accession>
<dbReference type="EMBL" id="CACRXK020005475">
    <property type="protein sequence ID" value="CAB4006316.1"/>
    <property type="molecule type" value="Genomic_DNA"/>
</dbReference>
<comment type="caution">
    <text evidence="2">The sequence shown here is derived from an EMBL/GenBank/DDBJ whole genome shotgun (WGS) entry which is preliminary data.</text>
</comment>
<protein>
    <submittedName>
        <fullName evidence="2">Uncharacterized protein</fullName>
    </submittedName>
</protein>